<evidence type="ECO:0000256" key="1">
    <source>
        <dbReference type="SAM" id="Coils"/>
    </source>
</evidence>
<feature type="coiled-coil region" evidence="1">
    <location>
        <begin position="137"/>
        <end position="164"/>
    </location>
</feature>
<name>A0ABN6MWQ0_9BACT</name>
<feature type="transmembrane region" description="Helical" evidence="2">
    <location>
        <begin position="310"/>
        <end position="330"/>
    </location>
</feature>
<keyword evidence="2" id="KW-0472">Membrane</keyword>
<protein>
    <submittedName>
        <fullName evidence="3">Uncharacterized protein</fullName>
    </submittedName>
</protein>
<organism evidence="3 4">
    <name type="scientific">Anaeromyxobacter oryzae</name>
    <dbReference type="NCBI Taxonomy" id="2918170"/>
    <lineage>
        <taxon>Bacteria</taxon>
        <taxon>Pseudomonadati</taxon>
        <taxon>Myxococcota</taxon>
        <taxon>Myxococcia</taxon>
        <taxon>Myxococcales</taxon>
        <taxon>Cystobacterineae</taxon>
        <taxon>Anaeromyxobacteraceae</taxon>
        <taxon>Anaeromyxobacter</taxon>
    </lineage>
</organism>
<feature type="transmembrane region" description="Helical" evidence="2">
    <location>
        <begin position="283"/>
        <end position="304"/>
    </location>
</feature>
<dbReference type="Proteomes" id="UP001162891">
    <property type="component" value="Chromosome"/>
</dbReference>
<dbReference type="RefSeq" id="WP_248354147.1">
    <property type="nucleotide sequence ID" value="NZ_AP025591.1"/>
</dbReference>
<sequence>MSEERHHRTTDAAGPASLPRRLRTWLGLAAEPPLRRPRAVRLEPIRRTWLAAFWHGRVSVAAGVPLDDYLRSRLARYLSTLPIPRARLPLAIDVQDGELIVHPLEPDRRAAAALASDPDAWLAPLVAVEGPTVRQEVQELEVKLSVLEGEAEAARRRGEELSRRLAADVAAGLVTAPSGVEATAEQLGRPPIRSAWPQLSLHAFIAAAFAAETWQVALPILHTAEVDPARLGAEASRRPIETIFAALFALGVSAALFALAHVGLEAGLQATRAGGDRLRRRSLAVSAVAAAAMAALVATALGGIQAPARMAHHTYVLLLLAVPLATALVLRRARAEGAGRAAEEAAALEWDRERARTLAERARRLEELDWADEEERDLERQRDSFRRRLREISARAMTAARLAEETERRERAALSRLAQSLVGALELDRYEFVRLASARGATQLLAPRRRKPGVAEVAAPTPPSVAVQVGTPAEAGRLAS</sequence>
<reference evidence="4" key="1">
    <citation type="journal article" date="2022" name="Int. J. Syst. Evol. Microbiol.">
        <title>Anaeromyxobacter oryzae sp. nov., Anaeromyxobacter diazotrophicus sp. nov. and Anaeromyxobacter paludicola sp. nov., isolated from paddy soils.</title>
        <authorList>
            <person name="Itoh H."/>
            <person name="Xu Z."/>
            <person name="Mise K."/>
            <person name="Masuda Y."/>
            <person name="Ushijima N."/>
            <person name="Hayakawa C."/>
            <person name="Shiratori Y."/>
            <person name="Senoo K."/>
        </authorList>
    </citation>
    <scope>NUCLEOTIDE SEQUENCE [LARGE SCALE GENOMIC DNA]</scope>
    <source>
        <strain evidence="4">Red232</strain>
    </source>
</reference>
<keyword evidence="1" id="KW-0175">Coiled coil</keyword>
<gene>
    <name evidence="3" type="ORF">AMOR_43780</name>
</gene>
<feature type="coiled-coil region" evidence="1">
    <location>
        <begin position="368"/>
        <end position="395"/>
    </location>
</feature>
<evidence type="ECO:0000313" key="4">
    <source>
        <dbReference type="Proteomes" id="UP001162891"/>
    </source>
</evidence>
<evidence type="ECO:0000256" key="2">
    <source>
        <dbReference type="SAM" id="Phobius"/>
    </source>
</evidence>
<keyword evidence="2" id="KW-1133">Transmembrane helix</keyword>
<evidence type="ECO:0000313" key="3">
    <source>
        <dbReference type="EMBL" id="BDG05382.1"/>
    </source>
</evidence>
<keyword evidence="4" id="KW-1185">Reference proteome</keyword>
<proteinExistence type="predicted"/>
<keyword evidence="2" id="KW-0812">Transmembrane</keyword>
<accession>A0ABN6MWQ0</accession>
<dbReference type="EMBL" id="AP025591">
    <property type="protein sequence ID" value="BDG05382.1"/>
    <property type="molecule type" value="Genomic_DNA"/>
</dbReference>
<feature type="transmembrane region" description="Helical" evidence="2">
    <location>
        <begin position="242"/>
        <end position="262"/>
    </location>
</feature>